<protein>
    <submittedName>
        <fullName evidence="3">Uncharacterized protein</fullName>
    </submittedName>
</protein>
<feature type="compositionally biased region" description="Polar residues" evidence="1">
    <location>
        <begin position="229"/>
        <end position="241"/>
    </location>
</feature>
<dbReference type="EnsemblMetazoa" id="AALB003104-RA">
    <property type="protein sequence ID" value="AALB003104-PA"/>
    <property type="gene ID" value="AALB003104"/>
</dbReference>
<feature type="signal peptide" evidence="2">
    <location>
        <begin position="1"/>
        <end position="23"/>
    </location>
</feature>
<dbReference type="STRING" id="7167.A0A182F9C9"/>
<reference evidence="3" key="2">
    <citation type="submission" date="2022-08" db="UniProtKB">
        <authorList>
            <consortium name="EnsemblMetazoa"/>
        </authorList>
    </citation>
    <scope>IDENTIFICATION</scope>
    <source>
        <strain evidence="3">STECLA/ALBI9_A</strain>
    </source>
</reference>
<organism evidence="3 4">
    <name type="scientific">Anopheles albimanus</name>
    <name type="common">New world malaria mosquito</name>
    <dbReference type="NCBI Taxonomy" id="7167"/>
    <lineage>
        <taxon>Eukaryota</taxon>
        <taxon>Metazoa</taxon>
        <taxon>Ecdysozoa</taxon>
        <taxon>Arthropoda</taxon>
        <taxon>Hexapoda</taxon>
        <taxon>Insecta</taxon>
        <taxon>Pterygota</taxon>
        <taxon>Neoptera</taxon>
        <taxon>Endopterygota</taxon>
        <taxon>Diptera</taxon>
        <taxon>Nematocera</taxon>
        <taxon>Culicoidea</taxon>
        <taxon>Culicidae</taxon>
        <taxon>Anophelinae</taxon>
        <taxon>Anopheles</taxon>
    </lineage>
</organism>
<feature type="region of interest" description="Disordered" evidence="1">
    <location>
        <begin position="135"/>
        <end position="241"/>
    </location>
</feature>
<feature type="compositionally biased region" description="Polar residues" evidence="1">
    <location>
        <begin position="196"/>
        <end position="218"/>
    </location>
</feature>
<feature type="chain" id="PRO_5043399834" evidence="2">
    <location>
        <begin position="24"/>
        <end position="392"/>
    </location>
</feature>
<name>A0A182F9C9_ANOAL</name>
<feature type="region of interest" description="Disordered" evidence="1">
    <location>
        <begin position="85"/>
        <end position="104"/>
    </location>
</feature>
<sequence>MKCSVLIAATVLLMATCRGLCDGASVPEGELVLHRNRRTVQHFVEYFANIFRLSAGGSSPKKAHSKQDHRASPLTGVLKASGSKFSGFSGTKEREPTLQQDLPTWIADRPEKLENPFSEALEADALEPTRVSLLSTTREPEETTPASTTTAAPPTTTMTEAAAQPTELPAEAAEASAAPEAAPATSEADNTDSDNSETPATNDTPSSVDPASGASTEATGDIDPAAVNGLSSQSEVRQDSFQPTPVPLVSYQHYVQPASIWPAPAGYQNPYPMMQYFSNNVFFPGHAQFPLAAPFQPQAQAPLVQQTHHLHQQQKQHQQGYLSQQPLYDNRLHYPTAQAGQSYQDQAAKSQSRVKLHNNHYDLVTYHDDTAPAATNYQSQSFGNARFQPHEY</sequence>
<feature type="compositionally biased region" description="Low complexity" evidence="1">
    <location>
        <begin position="143"/>
        <end position="188"/>
    </location>
</feature>
<evidence type="ECO:0000313" key="3">
    <source>
        <dbReference type="EnsemblMetazoa" id="AALB003104-PA"/>
    </source>
</evidence>
<dbReference type="RefSeq" id="XP_035778010.1">
    <property type="nucleotide sequence ID" value="XM_035922117.1"/>
</dbReference>
<dbReference type="GeneID" id="118459075"/>
<keyword evidence="2" id="KW-0732">Signal</keyword>
<dbReference type="OrthoDB" id="10499408at2759"/>
<dbReference type="KEGG" id="aali:118459075"/>
<reference evidence="3 4" key="1">
    <citation type="journal article" date="2017" name="G3 (Bethesda)">
        <title>The Physical Genome Mapping of Anopheles albimanus Corrected Scaffold Misassemblies and Identified Interarm Rearrangements in Genus Anopheles.</title>
        <authorList>
            <person name="Artemov G.N."/>
            <person name="Peery A.N."/>
            <person name="Jiang X."/>
            <person name="Tu Z."/>
            <person name="Stegniy V.N."/>
            <person name="Sharakhova M.V."/>
            <person name="Sharakhov I.V."/>
        </authorList>
    </citation>
    <scope>NUCLEOTIDE SEQUENCE [LARGE SCALE GENOMIC DNA]</scope>
    <source>
        <strain evidence="3 4">ALBI9_A</strain>
    </source>
</reference>
<dbReference type="VEuPathDB" id="VectorBase:AALB003104"/>
<keyword evidence="4" id="KW-1185">Reference proteome</keyword>
<proteinExistence type="predicted"/>
<evidence type="ECO:0000256" key="1">
    <source>
        <dbReference type="SAM" id="MobiDB-lite"/>
    </source>
</evidence>
<accession>A0A182F9C9</accession>
<dbReference type="AlphaFoldDB" id="A0A182F9C9"/>
<evidence type="ECO:0000256" key="2">
    <source>
        <dbReference type="SAM" id="SignalP"/>
    </source>
</evidence>
<evidence type="ECO:0000313" key="4">
    <source>
        <dbReference type="Proteomes" id="UP000069272"/>
    </source>
</evidence>
<dbReference type="Proteomes" id="UP000069272">
    <property type="component" value="Chromosome 2R"/>
</dbReference>
<dbReference type="VEuPathDB" id="VectorBase:AALB20_030545"/>